<evidence type="ECO:0000256" key="1">
    <source>
        <dbReference type="SAM" id="MobiDB-lite"/>
    </source>
</evidence>
<dbReference type="EMBL" id="JAPUBN010000019">
    <property type="protein sequence ID" value="MCZ2723066.1"/>
    <property type="molecule type" value="Genomic_DNA"/>
</dbReference>
<feature type="region of interest" description="Disordered" evidence="1">
    <location>
        <begin position="1"/>
        <end position="26"/>
    </location>
</feature>
<sequence length="56" mass="6582">MNRRKKIKQILTKKSKKANEKNLPKNKEKYIAKADRINLDQDLTQENAAEEVVTQK</sequence>
<keyword evidence="3" id="KW-1185">Reference proteome</keyword>
<evidence type="ECO:0000313" key="3">
    <source>
        <dbReference type="Proteomes" id="UP001149719"/>
    </source>
</evidence>
<dbReference type="InterPro" id="IPR021677">
    <property type="entry name" value="DUF2986"/>
</dbReference>
<dbReference type="Proteomes" id="UP001149719">
    <property type="component" value="Unassembled WGS sequence"/>
</dbReference>
<name>A0ABT4JXD7_9GAMM</name>
<proteinExistence type="predicted"/>
<feature type="compositionally biased region" description="Basic and acidic residues" evidence="1">
    <location>
        <begin position="17"/>
        <end position="26"/>
    </location>
</feature>
<accession>A0ABT4JXD7</accession>
<organism evidence="2 3">
    <name type="scientific">Marinomonas phaeophyticola</name>
    <dbReference type="NCBI Taxonomy" id="3004091"/>
    <lineage>
        <taxon>Bacteria</taxon>
        <taxon>Pseudomonadati</taxon>
        <taxon>Pseudomonadota</taxon>
        <taxon>Gammaproteobacteria</taxon>
        <taxon>Oceanospirillales</taxon>
        <taxon>Oceanospirillaceae</taxon>
        <taxon>Marinomonas</taxon>
    </lineage>
</organism>
<feature type="compositionally biased region" description="Basic residues" evidence="1">
    <location>
        <begin position="1"/>
        <end position="16"/>
    </location>
</feature>
<evidence type="ECO:0000313" key="2">
    <source>
        <dbReference type="EMBL" id="MCZ2723066.1"/>
    </source>
</evidence>
<dbReference type="RefSeq" id="WP_269127158.1">
    <property type="nucleotide sequence ID" value="NZ_JAPUBN010000019.1"/>
</dbReference>
<dbReference type="Pfam" id="PF11661">
    <property type="entry name" value="DUF2986"/>
    <property type="match status" value="1"/>
</dbReference>
<gene>
    <name evidence="2" type="ORF">O1D97_15935</name>
</gene>
<reference evidence="2" key="1">
    <citation type="submission" date="2022-12" db="EMBL/GenBank/DDBJ databases">
        <title>Marinomonas 15G1-11 sp. nov, isolated from marine algae.</title>
        <authorList>
            <person name="Butt M."/>
            <person name="Choi D.G."/>
            <person name="Kim J.M."/>
            <person name="Lee J.K."/>
            <person name="Baek J.H."/>
            <person name="Jeon C.O."/>
        </authorList>
    </citation>
    <scope>NUCLEOTIDE SEQUENCE</scope>
    <source>
        <strain evidence="2">15G1-11</strain>
    </source>
</reference>
<comment type="caution">
    <text evidence="2">The sequence shown here is derived from an EMBL/GenBank/DDBJ whole genome shotgun (WGS) entry which is preliminary data.</text>
</comment>
<protein>
    <submittedName>
        <fullName evidence="2">DUF2986 domain-containing protein</fullName>
    </submittedName>
</protein>